<reference evidence="6" key="1">
    <citation type="submission" date="2024-02" db="EMBL/GenBank/DDBJ databases">
        <title>Sediminibacterium planktonica sp. nov. and Sediminibacterium longus sp. nov., isolated from surface lake and river water.</title>
        <authorList>
            <person name="Watanabe K."/>
            <person name="Takemine S."/>
            <person name="Ishii Y."/>
            <person name="Ogata Y."/>
            <person name="Shindo C."/>
            <person name="Suda W."/>
        </authorList>
    </citation>
    <scope>NUCLEOTIDE SEQUENCE</scope>
    <source>
        <strain evidence="6">KACHI17</strain>
    </source>
</reference>
<evidence type="ECO:0000256" key="4">
    <source>
        <dbReference type="ARBA" id="ARBA00022807"/>
    </source>
</evidence>
<keyword evidence="3" id="KW-0378">Hydrolase</keyword>
<protein>
    <submittedName>
        <fullName evidence="6">C40 family peptidase</fullName>
    </submittedName>
</protein>
<feature type="domain" description="NlpC/P60" evidence="5">
    <location>
        <begin position="125"/>
        <end position="253"/>
    </location>
</feature>
<evidence type="ECO:0000259" key="5">
    <source>
        <dbReference type="PROSITE" id="PS51935"/>
    </source>
</evidence>
<proteinExistence type="inferred from homology"/>
<dbReference type="PANTHER" id="PTHR47053">
    <property type="entry name" value="MUREIN DD-ENDOPEPTIDASE MEPH-RELATED"/>
    <property type="match status" value="1"/>
</dbReference>
<accession>A0AAT9GHH4</accession>
<evidence type="ECO:0000313" key="6">
    <source>
        <dbReference type="EMBL" id="BFG69958.1"/>
    </source>
</evidence>
<keyword evidence="4" id="KW-0788">Thiol protease</keyword>
<dbReference type="Gene3D" id="2.30.30.40">
    <property type="entry name" value="SH3 Domains"/>
    <property type="match status" value="1"/>
</dbReference>
<dbReference type="AlphaFoldDB" id="A0AAT9GHH4"/>
<dbReference type="InterPro" id="IPR051202">
    <property type="entry name" value="Peptidase_C40"/>
</dbReference>
<dbReference type="Gene3D" id="3.90.1720.10">
    <property type="entry name" value="endopeptidase domain like (from Nostoc punctiforme)"/>
    <property type="match status" value="1"/>
</dbReference>
<dbReference type="SUPFAM" id="SSF54001">
    <property type="entry name" value="Cysteine proteinases"/>
    <property type="match status" value="1"/>
</dbReference>
<dbReference type="PANTHER" id="PTHR47053:SF1">
    <property type="entry name" value="MUREIN DD-ENDOPEPTIDASE MEPH-RELATED"/>
    <property type="match status" value="1"/>
</dbReference>
<dbReference type="RefSeq" id="WP_353550255.1">
    <property type="nucleotide sequence ID" value="NZ_AP029612.1"/>
</dbReference>
<dbReference type="InterPro" id="IPR000064">
    <property type="entry name" value="NLP_P60_dom"/>
</dbReference>
<dbReference type="PROSITE" id="PS51935">
    <property type="entry name" value="NLPC_P60"/>
    <property type="match status" value="1"/>
</dbReference>
<dbReference type="GO" id="GO:0008234">
    <property type="term" value="F:cysteine-type peptidase activity"/>
    <property type="evidence" value="ECO:0007669"/>
    <property type="project" value="UniProtKB-KW"/>
</dbReference>
<dbReference type="GO" id="GO:0006508">
    <property type="term" value="P:proteolysis"/>
    <property type="evidence" value="ECO:0007669"/>
    <property type="project" value="UniProtKB-KW"/>
</dbReference>
<dbReference type="InterPro" id="IPR041382">
    <property type="entry name" value="SH3_16"/>
</dbReference>
<dbReference type="Pfam" id="PF18348">
    <property type="entry name" value="SH3_16"/>
    <property type="match status" value="1"/>
</dbReference>
<dbReference type="EMBL" id="AP029612">
    <property type="protein sequence ID" value="BFG69958.1"/>
    <property type="molecule type" value="Genomic_DNA"/>
</dbReference>
<evidence type="ECO:0000256" key="1">
    <source>
        <dbReference type="ARBA" id="ARBA00007074"/>
    </source>
</evidence>
<evidence type="ECO:0000256" key="3">
    <source>
        <dbReference type="ARBA" id="ARBA00022801"/>
    </source>
</evidence>
<comment type="similarity">
    <text evidence="1">Belongs to the peptidase C40 family.</text>
</comment>
<dbReference type="Pfam" id="PF00877">
    <property type="entry name" value="NLPC_P60"/>
    <property type="match status" value="1"/>
</dbReference>
<gene>
    <name evidence="6" type="ORF">KACHI17_08390</name>
</gene>
<organism evidence="6">
    <name type="scientific">Sediminibacterium sp. KACHI17</name>
    <dbReference type="NCBI Taxonomy" id="1751071"/>
    <lineage>
        <taxon>Bacteria</taxon>
        <taxon>Pseudomonadati</taxon>
        <taxon>Bacteroidota</taxon>
        <taxon>Chitinophagia</taxon>
        <taxon>Chitinophagales</taxon>
        <taxon>Chitinophagaceae</taxon>
        <taxon>Sediminibacterium</taxon>
    </lineage>
</organism>
<evidence type="ECO:0000256" key="2">
    <source>
        <dbReference type="ARBA" id="ARBA00022670"/>
    </source>
</evidence>
<dbReference type="InterPro" id="IPR038765">
    <property type="entry name" value="Papain-like_cys_pep_sf"/>
</dbReference>
<sequence>MGYVIPIVAVCPMRLQSSHRSEMVSQLLMGEAAQILEMETDFIKVRSMYDEYEGWCQRSQLAILEALPSREQRSLLSKGYSSVVMVDDISVHIGAGTPLHFLLDHEWGGYKFRYEGEVWEVANAVFDEKTILELTALYLHSPYLWGGRSVTGIDCSGFSQQVYHFFGKSLPRDAYQQAALGESVGFLQETRCGDLAFFDNAEGKITHVGILLAPDKIIHASGQVRVDAIDNMGIIHSKTGMRTHQLRIIKRYT</sequence>
<name>A0AAT9GHH4_9BACT</name>
<keyword evidence="2" id="KW-0645">Protease</keyword>